<dbReference type="CDD" id="cd02035">
    <property type="entry name" value="ArsA"/>
    <property type="match status" value="1"/>
</dbReference>
<sequence>MTEYVFYGGKGGVGKTSCAAATGLELAGRGARTLVVSTDPAHSLGDSLETELSGEPTRVAANLWAVEADPEAGQETYRGIVSVLAAEFREAGVRLDDEDVERLFAAGFVPGSDEIAALEFIGEYAEADAWDYVVFDTAPTGHTLRLLTLPDVLRESLSTVGKVRGQLRRLVASARSVVFGPAALLRPGREPDEVDALRERMERVAALLRDPERTDFRVVLLPETLAIEETRRLVERLREFDVPVDTLLVNRVLEDVDENCDRCAARKARHERRLERVRETFPDCSVRVVPELDGEAYGRDALSRLAERIDA</sequence>
<feature type="coiled-coil region" evidence="2">
    <location>
        <begin position="253"/>
        <end position="280"/>
    </location>
</feature>
<evidence type="ECO:0000313" key="5">
    <source>
        <dbReference type="Proteomes" id="UP001596547"/>
    </source>
</evidence>
<organism evidence="4 5">
    <name type="scientific">Halomarina halobia</name>
    <dbReference type="NCBI Taxonomy" id="3033386"/>
    <lineage>
        <taxon>Archaea</taxon>
        <taxon>Methanobacteriati</taxon>
        <taxon>Methanobacteriota</taxon>
        <taxon>Stenosarchaea group</taxon>
        <taxon>Halobacteria</taxon>
        <taxon>Halobacteriales</taxon>
        <taxon>Natronomonadaceae</taxon>
        <taxon>Halomarina</taxon>
    </lineage>
</organism>
<dbReference type="InterPro" id="IPR027417">
    <property type="entry name" value="P-loop_NTPase"/>
</dbReference>
<dbReference type="NCBIfam" id="TIGR00345">
    <property type="entry name" value="GET3_arsA_TRC40"/>
    <property type="match status" value="1"/>
</dbReference>
<dbReference type="EMBL" id="JBHTBF010000004">
    <property type="protein sequence ID" value="MFC7319201.1"/>
    <property type="molecule type" value="Genomic_DNA"/>
</dbReference>
<dbReference type="InterPro" id="IPR025723">
    <property type="entry name" value="ArsA/GET3_ATPase-like"/>
</dbReference>
<keyword evidence="2" id="KW-0175">Coiled coil</keyword>
<comment type="similarity">
    <text evidence="1">Belongs to the arsA ATPase family.</text>
</comment>
<dbReference type="Proteomes" id="UP001596547">
    <property type="component" value="Unassembled WGS sequence"/>
</dbReference>
<gene>
    <name evidence="4" type="ORF">ACFQPE_20745</name>
</gene>
<dbReference type="GeneID" id="79318023"/>
<evidence type="ECO:0000259" key="3">
    <source>
        <dbReference type="Pfam" id="PF02374"/>
    </source>
</evidence>
<dbReference type="AlphaFoldDB" id="A0ABD6AF55"/>
<evidence type="ECO:0000256" key="1">
    <source>
        <dbReference type="ARBA" id="ARBA00011040"/>
    </source>
</evidence>
<evidence type="ECO:0000256" key="2">
    <source>
        <dbReference type="SAM" id="Coils"/>
    </source>
</evidence>
<name>A0ABD6AF55_9EURY</name>
<dbReference type="InterPro" id="IPR016300">
    <property type="entry name" value="ATPase_ArsA/GET3"/>
</dbReference>
<feature type="domain" description="ArsA/GET3 Anion-transporting ATPase-like" evidence="3">
    <location>
        <begin position="3"/>
        <end position="309"/>
    </location>
</feature>
<dbReference type="SUPFAM" id="SSF52540">
    <property type="entry name" value="P-loop containing nucleoside triphosphate hydrolases"/>
    <property type="match status" value="1"/>
</dbReference>
<evidence type="ECO:0000313" key="4">
    <source>
        <dbReference type="EMBL" id="MFC7319201.1"/>
    </source>
</evidence>
<accession>A0ABD6AF55</accession>
<keyword evidence="5" id="KW-1185">Reference proteome</keyword>
<dbReference type="RefSeq" id="WP_276306790.1">
    <property type="nucleotide sequence ID" value="NZ_CP119994.1"/>
</dbReference>
<dbReference type="Pfam" id="PF02374">
    <property type="entry name" value="ArsA_ATPase"/>
    <property type="match status" value="1"/>
</dbReference>
<protein>
    <submittedName>
        <fullName evidence="4">ArsA family ATPase</fullName>
    </submittedName>
</protein>
<comment type="caution">
    <text evidence="4">The sequence shown here is derived from an EMBL/GenBank/DDBJ whole genome shotgun (WGS) entry which is preliminary data.</text>
</comment>
<proteinExistence type="inferred from homology"/>
<reference evidence="4 5" key="1">
    <citation type="journal article" date="2019" name="Int. J. Syst. Evol. Microbiol.">
        <title>The Global Catalogue of Microorganisms (GCM) 10K type strain sequencing project: providing services to taxonomists for standard genome sequencing and annotation.</title>
        <authorList>
            <consortium name="The Broad Institute Genomics Platform"/>
            <consortium name="The Broad Institute Genome Sequencing Center for Infectious Disease"/>
            <person name="Wu L."/>
            <person name="Ma J."/>
        </authorList>
    </citation>
    <scope>NUCLEOTIDE SEQUENCE [LARGE SCALE GENOMIC DNA]</scope>
    <source>
        <strain evidence="4 5">PSR21</strain>
    </source>
</reference>
<dbReference type="PANTHER" id="PTHR10803:SF3">
    <property type="entry name" value="ATPASE GET3"/>
    <property type="match status" value="1"/>
</dbReference>
<dbReference type="Gene3D" id="3.40.50.300">
    <property type="entry name" value="P-loop containing nucleotide triphosphate hydrolases"/>
    <property type="match status" value="1"/>
</dbReference>
<dbReference type="PANTHER" id="PTHR10803">
    <property type="entry name" value="ARSENICAL PUMP-DRIVING ATPASE ARSENITE-TRANSLOCATING ATPASE"/>
    <property type="match status" value="1"/>
</dbReference>